<evidence type="ECO:0000313" key="1">
    <source>
        <dbReference type="EMBL" id="KAK4017835.1"/>
    </source>
</evidence>
<gene>
    <name evidence="1" type="ORF">OUZ56_033725</name>
</gene>
<reference evidence="1 2" key="1">
    <citation type="journal article" date="2023" name="Nucleic Acids Res.">
        <title>The hologenome of Daphnia magna reveals possible DNA methylation and microbiome-mediated evolution of the host genome.</title>
        <authorList>
            <person name="Chaturvedi A."/>
            <person name="Li X."/>
            <person name="Dhandapani V."/>
            <person name="Marshall H."/>
            <person name="Kissane S."/>
            <person name="Cuenca-Cambronero M."/>
            <person name="Asole G."/>
            <person name="Calvet F."/>
            <person name="Ruiz-Romero M."/>
            <person name="Marangio P."/>
            <person name="Guigo R."/>
            <person name="Rago D."/>
            <person name="Mirbahai L."/>
            <person name="Eastwood N."/>
            <person name="Colbourne J.K."/>
            <person name="Zhou J."/>
            <person name="Mallon E."/>
            <person name="Orsini L."/>
        </authorList>
    </citation>
    <scope>NUCLEOTIDE SEQUENCE [LARGE SCALE GENOMIC DNA]</scope>
    <source>
        <strain evidence="1">LRV0_1</strain>
    </source>
</reference>
<comment type="caution">
    <text evidence="1">The sequence shown here is derived from an EMBL/GenBank/DDBJ whole genome shotgun (WGS) entry which is preliminary data.</text>
</comment>
<dbReference type="EMBL" id="JAOYFB010000025">
    <property type="protein sequence ID" value="KAK4017835.1"/>
    <property type="molecule type" value="Genomic_DNA"/>
</dbReference>
<organism evidence="1 2">
    <name type="scientific">Daphnia magna</name>
    <dbReference type="NCBI Taxonomy" id="35525"/>
    <lineage>
        <taxon>Eukaryota</taxon>
        <taxon>Metazoa</taxon>
        <taxon>Ecdysozoa</taxon>
        <taxon>Arthropoda</taxon>
        <taxon>Crustacea</taxon>
        <taxon>Branchiopoda</taxon>
        <taxon>Diplostraca</taxon>
        <taxon>Cladocera</taxon>
        <taxon>Anomopoda</taxon>
        <taxon>Daphniidae</taxon>
        <taxon>Daphnia</taxon>
    </lineage>
</organism>
<proteinExistence type="predicted"/>
<evidence type="ECO:0000313" key="2">
    <source>
        <dbReference type="Proteomes" id="UP001234178"/>
    </source>
</evidence>
<sequence>MAEADTFDWVAFHQLRKFSKFWEESTLKGYGIRSRCFEGQEVEEANIFHPMLRLKPEPIRLKSQALIHRANLGALQKKNFAIQCTPKRTGPVSQFALQPSIVRIRRPNQIQAVKLNIRLLLPLSISYCCVFRQTISTSKVSQASEHQVAKLKERFAVSVLKLKLKILSCTQPVFVLN</sequence>
<dbReference type="Proteomes" id="UP001234178">
    <property type="component" value="Unassembled WGS sequence"/>
</dbReference>
<keyword evidence="2" id="KW-1185">Reference proteome</keyword>
<accession>A0ABQ9ZY60</accession>
<name>A0ABQ9ZY60_9CRUS</name>
<protein>
    <submittedName>
        <fullName evidence="1">Uncharacterized protein</fullName>
    </submittedName>
</protein>